<evidence type="ECO:0000313" key="1">
    <source>
        <dbReference type="Proteomes" id="UP000887580"/>
    </source>
</evidence>
<dbReference type="WBParaSite" id="PS1159_v2.g23555.t1">
    <property type="protein sequence ID" value="PS1159_v2.g23555.t1"/>
    <property type="gene ID" value="PS1159_v2.g23555"/>
</dbReference>
<dbReference type="Proteomes" id="UP000887580">
    <property type="component" value="Unplaced"/>
</dbReference>
<reference evidence="2" key="1">
    <citation type="submission" date="2022-11" db="UniProtKB">
        <authorList>
            <consortium name="WormBaseParasite"/>
        </authorList>
    </citation>
    <scope>IDENTIFICATION</scope>
</reference>
<organism evidence="1 2">
    <name type="scientific">Panagrolaimus sp. PS1159</name>
    <dbReference type="NCBI Taxonomy" id="55785"/>
    <lineage>
        <taxon>Eukaryota</taxon>
        <taxon>Metazoa</taxon>
        <taxon>Ecdysozoa</taxon>
        <taxon>Nematoda</taxon>
        <taxon>Chromadorea</taxon>
        <taxon>Rhabditida</taxon>
        <taxon>Tylenchina</taxon>
        <taxon>Panagrolaimomorpha</taxon>
        <taxon>Panagrolaimoidea</taxon>
        <taxon>Panagrolaimidae</taxon>
        <taxon>Panagrolaimus</taxon>
    </lineage>
</organism>
<proteinExistence type="predicted"/>
<protein>
    <submittedName>
        <fullName evidence="2">Uncharacterized protein</fullName>
    </submittedName>
</protein>
<evidence type="ECO:0000313" key="2">
    <source>
        <dbReference type="WBParaSite" id="PS1159_v2.g23555.t1"/>
    </source>
</evidence>
<accession>A0AC35G3F5</accession>
<sequence>MSVDIFDRIIPKFLRFVTLNVFIQILLILSYPLISIGRNERSECILDQAEACFNTLFDSMPICLGSELNFRCHHFKILDACFRKSSIMCSPEAIGQIAKAAHRRKLVSCVRQTSKQYRNTQTRRKVPPAILRNHPPTELQFISLFGYLQSQCNTKLVENCTNHEYKTMLTTCEADIKQKSGLANSDYDRQRLLKIKLDTSSQLLQIAETQREDECLIIRSALTDIFQIHQKYCFHTVVTKCMCERMNFQYFCEIECATLDSSGLPLDNRVSWENFKGKLVGSANTFSIKSCIILTFLFFIINRILLNR</sequence>
<name>A0AC35G3F5_9BILA</name>